<sequence length="526" mass="59233">MPPKDGEMVEKDVTHDATDVSQGDSKTIRHRSHNGGGRDIAAHLADQFANEPDYDRQEEVKLRWKLDFRLIPFLWLNITLPAMDKITPSTGALYGMREDLGLKGDQYAWVGSAFYRLPIAKSMCAVMIIWGFVLIGAGFCRSFIPMVITRVLLDALEAPVAPGNFIIMTMWYTREEQPIRAGLFYTGTSELTRRTPFSRLHASIGTASSPGLATIITGILGWAVGFFPTHAWPSFFYITGGISILYGVLVGVFLPDNPVRAKFITPRERFVAIERLRADQLGIEYKTFSAPQLRETLRDPKTWLMFLFNIWVSIPNGGLTNVAPLIVNGLGYSPQRSTLLMMPTGVVQTLSSYVCNFEVYVCVRRFKGLQLRGAFVIGGLMVGMVATVLLYTLPLDNYTGRLWALYWSYFYLGPYIVALGINSANTAGHTKKVTTNAIVFASYCISNIIGPQFFKSSQAPLYPLGMGAMLVSYALSIFTMVLYMLYCWNENRRREKLDHDAGQRVHLDTDFQDLTDRENIHFRYVW</sequence>
<keyword evidence="2" id="KW-0813">Transport</keyword>
<comment type="caution">
    <text evidence="8">The sequence shown here is derived from an EMBL/GenBank/DDBJ whole genome shotgun (WGS) entry which is preliminary data.</text>
</comment>
<dbReference type="InterPro" id="IPR011701">
    <property type="entry name" value="MFS"/>
</dbReference>
<dbReference type="SUPFAM" id="SSF103473">
    <property type="entry name" value="MFS general substrate transporter"/>
    <property type="match status" value="1"/>
</dbReference>
<dbReference type="AlphaFoldDB" id="A0AAE0D4D5"/>
<protein>
    <submittedName>
        <fullName evidence="8">MFS allantoate transporter</fullName>
    </submittedName>
</protein>
<dbReference type="Pfam" id="PF07690">
    <property type="entry name" value="MFS_1"/>
    <property type="match status" value="1"/>
</dbReference>
<keyword evidence="5 7" id="KW-0472">Membrane</keyword>
<feature type="transmembrane region" description="Helical" evidence="7">
    <location>
        <begin position="235"/>
        <end position="254"/>
    </location>
</feature>
<dbReference type="GO" id="GO:0022857">
    <property type="term" value="F:transmembrane transporter activity"/>
    <property type="evidence" value="ECO:0007669"/>
    <property type="project" value="InterPro"/>
</dbReference>
<evidence type="ECO:0000256" key="7">
    <source>
        <dbReference type="SAM" id="Phobius"/>
    </source>
</evidence>
<organism evidence="8 9">
    <name type="scientific">Colletotrichum kahawae</name>
    <name type="common">Coffee berry disease fungus</name>
    <dbReference type="NCBI Taxonomy" id="34407"/>
    <lineage>
        <taxon>Eukaryota</taxon>
        <taxon>Fungi</taxon>
        <taxon>Dikarya</taxon>
        <taxon>Ascomycota</taxon>
        <taxon>Pezizomycotina</taxon>
        <taxon>Sordariomycetes</taxon>
        <taxon>Hypocreomycetidae</taxon>
        <taxon>Glomerellales</taxon>
        <taxon>Glomerellaceae</taxon>
        <taxon>Colletotrichum</taxon>
        <taxon>Colletotrichum gloeosporioides species complex</taxon>
    </lineage>
</organism>
<dbReference type="InterPro" id="IPR036259">
    <property type="entry name" value="MFS_trans_sf"/>
</dbReference>
<evidence type="ECO:0000256" key="1">
    <source>
        <dbReference type="ARBA" id="ARBA00004141"/>
    </source>
</evidence>
<feature type="transmembrane region" description="Helical" evidence="7">
    <location>
        <begin position="200"/>
        <end position="223"/>
    </location>
</feature>
<reference evidence="8" key="1">
    <citation type="submission" date="2023-02" db="EMBL/GenBank/DDBJ databases">
        <title>Colletotrichum kahawae CIFC_Que2 genome sequencing and assembly.</title>
        <authorList>
            <person name="Baroncelli R."/>
        </authorList>
    </citation>
    <scope>NUCLEOTIDE SEQUENCE</scope>
    <source>
        <strain evidence="8">CIFC_Que2</strain>
    </source>
</reference>
<accession>A0AAE0D4D5</accession>
<evidence type="ECO:0000256" key="3">
    <source>
        <dbReference type="ARBA" id="ARBA00022692"/>
    </source>
</evidence>
<feature type="transmembrane region" description="Helical" evidence="7">
    <location>
        <begin position="373"/>
        <end position="391"/>
    </location>
</feature>
<keyword evidence="3 7" id="KW-0812">Transmembrane</keyword>
<feature type="transmembrane region" description="Helical" evidence="7">
    <location>
        <begin position="466"/>
        <end position="486"/>
    </location>
</feature>
<dbReference type="Gene3D" id="1.20.1250.20">
    <property type="entry name" value="MFS general substrate transporter like domains"/>
    <property type="match status" value="1"/>
</dbReference>
<feature type="transmembrane region" description="Helical" evidence="7">
    <location>
        <begin position="303"/>
        <end position="327"/>
    </location>
</feature>
<dbReference type="PANTHER" id="PTHR43791">
    <property type="entry name" value="PERMEASE-RELATED"/>
    <property type="match status" value="1"/>
</dbReference>
<feature type="transmembrane region" description="Helical" evidence="7">
    <location>
        <begin position="433"/>
        <end position="454"/>
    </location>
</feature>
<gene>
    <name evidence="8" type="ORF">CKAH01_06178</name>
</gene>
<feature type="transmembrane region" description="Helical" evidence="7">
    <location>
        <begin position="339"/>
        <end position="361"/>
    </location>
</feature>
<feature type="transmembrane region" description="Helical" evidence="7">
    <location>
        <begin position="119"/>
        <end position="140"/>
    </location>
</feature>
<dbReference type="Proteomes" id="UP001281614">
    <property type="component" value="Unassembled WGS sequence"/>
</dbReference>
<keyword evidence="4 7" id="KW-1133">Transmembrane helix</keyword>
<proteinExistence type="predicted"/>
<evidence type="ECO:0000256" key="5">
    <source>
        <dbReference type="ARBA" id="ARBA00023136"/>
    </source>
</evidence>
<feature type="region of interest" description="Disordered" evidence="6">
    <location>
        <begin position="1"/>
        <end position="36"/>
    </location>
</feature>
<feature type="compositionally biased region" description="Basic and acidic residues" evidence="6">
    <location>
        <begin position="1"/>
        <end position="18"/>
    </location>
</feature>
<evidence type="ECO:0000313" key="8">
    <source>
        <dbReference type="EMBL" id="KAK2752937.1"/>
    </source>
</evidence>
<dbReference type="GO" id="GO:0016020">
    <property type="term" value="C:membrane"/>
    <property type="evidence" value="ECO:0007669"/>
    <property type="project" value="UniProtKB-SubCell"/>
</dbReference>
<dbReference type="EMBL" id="VYYT01000245">
    <property type="protein sequence ID" value="KAK2752937.1"/>
    <property type="molecule type" value="Genomic_DNA"/>
</dbReference>
<evidence type="ECO:0000256" key="6">
    <source>
        <dbReference type="SAM" id="MobiDB-lite"/>
    </source>
</evidence>
<keyword evidence="9" id="KW-1185">Reference proteome</keyword>
<evidence type="ECO:0000313" key="9">
    <source>
        <dbReference type="Proteomes" id="UP001281614"/>
    </source>
</evidence>
<comment type="subcellular location">
    <subcellularLocation>
        <location evidence="1">Membrane</location>
        <topology evidence="1">Multi-pass membrane protein</topology>
    </subcellularLocation>
</comment>
<evidence type="ECO:0000256" key="4">
    <source>
        <dbReference type="ARBA" id="ARBA00022989"/>
    </source>
</evidence>
<dbReference type="PANTHER" id="PTHR43791:SF97">
    <property type="entry name" value="ALLANTOATE TRANSPORTER, PUTATIVE (AFU_ORTHOLOGUE AFUA_1G14700)-RELATED"/>
    <property type="match status" value="1"/>
</dbReference>
<evidence type="ECO:0000256" key="2">
    <source>
        <dbReference type="ARBA" id="ARBA00022448"/>
    </source>
</evidence>
<name>A0AAE0D4D5_COLKA</name>
<feature type="transmembrane region" description="Helical" evidence="7">
    <location>
        <begin position="403"/>
        <end position="421"/>
    </location>
</feature>